<organism evidence="2">
    <name type="scientific">Leptospira borgpetersenii serovar Ballum</name>
    <dbReference type="NCBI Taxonomy" id="280505"/>
    <lineage>
        <taxon>Bacteria</taxon>
        <taxon>Pseudomonadati</taxon>
        <taxon>Spirochaetota</taxon>
        <taxon>Spirochaetia</taxon>
        <taxon>Leptospirales</taxon>
        <taxon>Leptospiraceae</taxon>
        <taxon>Leptospira</taxon>
    </lineage>
</organism>
<feature type="region of interest" description="Disordered" evidence="1">
    <location>
        <begin position="1"/>
        <end position="30"/>
    </location>
</feature>
<sequence length="43" mass="4820">MEQSGPGSNKLKSITFTPESGPLFIESKPLQKESFPIEKKRIN</sequence>
<evidence type="ECO:0000313" key="2">
    <source>
        <dbReference type="EMBL" id="ALO26344.1"/>
    </source>
</evidence>
<reference evidence="2 3" key="1">
    <citation type="journal article" date="2015" name="PLoS Negl. Trop. Dis.">
        <title>Distribution of Plasmids in Distinct Leptospira Pathogenic Species.</title>
        <authorList>
            <person name="Wang Y."/>
            <person name="Zhuang X."/>
            <person name="Zhong Y."/>
            <person name="Zhang C."/>
            <person name="Zhang Y."/>
            <person name="Zeng L."/>
            <person name="Zhu Y."/>
            <person name="He P."/>
            <person name="Dong K."/>
            <person name="Pal U."/>
            <person name="Guo X."/>
            <person name="Qin J."/>
        </authorList>
    </citation>
    <scope>NUCLEOTIDE SEQUENCE [LARGE SCALE GENOMIC DNA]</scope>
    <source>
        <strain evidence="2 3">56604</strain>
    </source>
</reference>
<dbReference type="EMBL" id="CP012029">
    <property type="protein sequence ID" value="ALO26344.1"/>
    <property type="molecule type" value="Genomic_DNA"/>
</dbReference>
<accession>A0A0S2IRV5</accession>
<dbReference type="Proteomes" id="UP000058857">
    <property type="component" value="Chromosome 1"/>
</dbReference>
<evidence type="ECO:0000256" key="1">
    <source>
        <dbReference type="SAM" id="MobiDB-lite"/>
    </source>
</evidence>
<dbReference type="AlphaFoldDB" id="A0A0S2IRV5"/>
<name>A0A0S2IRV5_LEPBO</name>
<protein>
    <submittedName>
        <fullName evidence="2">Uncharacterized protein</fullName>
    </submittedName>
</protein>
<proteinExistence type="predicted"/>
<evidence type="ECO:0000313" key="3">
    <source>
        <dbReference type="Proteomes" id="UP000058857"/>
    </source>
</evidence>
<gene>
    <name evidence="2" type="ORF">LBBP_02082</name>
</gene>
<feature type="compositionally biased region" description="Polar residues" evidence="1">
    <location>
        <begin position="1"/>
        <end position="18"/>
    </location>
</feature>